<evidence type="ECO:0000313" key="2">
    <source>
        <dbReference type="Proteomes" id="UP001449795"/>
    </source>
</evidence>
<reference evidence="1 2" key="1">
    <citation type="submission" date="2024-04" db="EMBL/GenBank/DDBJ databases">
        <title>Complete genome sequence of Nguyenibacter vanlangesis HBCM-1154, a strain capable of nitrogen fixation, IAA production, and phosphorus solubilization isolated from sugarcane soil.</title>
        <authorList>
            <person name="MY HANH P."/>
        </authorList>
    </citation>
    <scope>NUCLEOTIDE SEQUENCE [LARGE SCALE GENOMIC DNA]</scope>
    <source>
        <strain evidence="1 2">HBCM 1154</strain>
    </source>
</reference>
<dbReference type="RefSeq" id="WP_342627674.1">
    <property type="nucleotide sequence ID" value="NZ_CP152276.1"/>
</dbReference>
<dbReference type="EMBL" id="CP152276">
    <property type="protein sequence ID" value="XAE41832.1"/>
    <property type="molecule type" value="Genomic_DNA"/>
</dbReference>
<evidence type="ECO:0000313" key="1">
    <source>
        <dbReference type="EMBL" id="XAE41832.1"/>
    </source>
</evidence>
<organism evidence="1 2">
    <name type="scientific">Nguyenibacter vanlangensis</name>
    <dbReference type="NCBI Taxonomy" id="1216886"/>
    <lineage>
        <taxon>Bacteria</taxon>
        <taxon>Pseudomonadati</taxon>
        <taxon>Pseudomonadota</taxon>
        <taxon>Alphaproteobacteria</taxon>
        <taxon>Acetobacterales</taxon>
        <taxon>Acetobacteraceae</taxon>
        <taxon>Nguyenibacter</taxon>
    </lineage>
</organism>
<name>A0ABZ3D2M3_9PROT</name>
<dbReference type="Proteomes" id="UP001449795">
    <property type="component" value="Chromosome"/>
</dbReference>
<proteinExistence type="predicted"/>
<protein>
    <submittedName>
        <fullName evidence="1">Uncharacterized protein</fullName>
    </submittedName>
</protein>
<sequence>METDSATHTTPDVTPNITMHEAVARMACLLDAACEDLVHAQQAVETCVRGLALSDADMGRLQKLDVATQTVAAVTTVLRNLISLPHPGPADGVSVARLYDGVTLGAVVRALKGTHAPDGSLPAGTIDLF</sequence>
<accession>A0ABZ3D2M3</accession>
<gene>
    <name evidence="1" type="ORF">AAC691_16340</name>
</gene>
<keyword evidence="2" id="KW-1185">Reference proteome</keyword>